<dbReference type="InterPro" id="IPR013149">
    <property type="entry name" value="ADH-like_C"/>
</dbReference>
<dbReference type="CDD" id="cd08236">
    <property type="entry name" value="sugar_DH"/>
    <property type="match status" value="1"/>
</dbReference>
<dbReference type="PANTHER" id="PTHR43401">
    <property type="entry name" value="L-THREONINE 3-DEHYDROGENASE"/>
    <property type="match status" value="1"/>
</dbReference>
<name>A0A940PAN5_9ENTE</name>
<dbReference type="EMBL" id="JAEEGA010000005">
    <property type="protein sequence ID" value="MBP1041057.1"/>
    <property type="molecule type" value="Genomic_DNA"/>
</dbReference>
<comment type="caution">
    <text evidence="7">The sequence shown here is derived from an EMBL/GenBank/DDBJ whole genome shotgun (WGS) entry which is preliminary data.</text>
</comment>
<dbReference type="RefSeq" id="WP_209526701.1">
    <property type="nucleotide sequence ID" value="NZ_JAEEGA010000005.1"/>
</dbReference>
<dbReference type="Pfam" id="PF08240">
    <property type="entry name" value="ADH_N"/>
    <property type="match status" value="1"/>
</dbReference>
<reference evidence="7" key="1">
    <citation type="submission" date="2020-12" db="EMBL/GenBank/DDBJ databases">
        <title>Vagococcus allomyrinae sp. nov. and Enterococcus lavae sp. nov., isolated from the larvae of Allomyrina dichotoma.</title>
        <authorList>
            <person name="Lee S.D."/>
        </authorList>
    </citation>
    <scope>NUCLEOTIDE SEQUENCE</scope>
    <source>
        <strain evidence="7">BWB3-3</strain>
    </source>
</reference>
<evidence type="ECO:0000256" key="1">
    <source>
        <dbReference type="ARBA" id="ARBA00022723"/>
    </source>
</evidence>
<comment type="cofactor">
    <cofactor evidence="4">
        <name>Zn(2+)</name>
        <dbReference type="ChEBI" id="CHEBI:29105"/>
    </cofactor>
</comment>
<keyword evidence="3" id="KW-0560">Oxidoreductase</keyword>
<protein>
    <submittedName>
        <fullName evidence="7">Galactitol-1-phosphate 5-dehydrogenase</fullName>
    </submittedName>
</protein>
<dbReference type="Gene3D" id="3.90.180.10">
    <property type="entry name" value="Medium-chain alcohol dehydrogenases, catalytic domain"/>
    <property type="match status" value="1"/>
</dbReference>
<dbReference type="Pfam" id="PF00107">
    <property type="entry name" value="ADH_zinc_N"/>
    <property type="match status" value="1"/>
</dbReference>
<dbReference type="PROSITE" id="PS00059">
    <property type="entry name" value="ADH_ZINC"/>
    <property type="match status" value="1"/>
</dbReference>
<feature type="domain" description="Alcohol dehydrogenase-like C-terminal" evidence="5">
    <location>
        <begin position="170"/>
        <end position="290"/>
    </location>
</feature>
<dbReference type="Gene3D" id="3.40.50.720">
    <property type="entry name" value="NAD(P)-binding Rossmann-like Domain"/>
    <property type="match status" value="1"/>
</dbReference>
<keyword evidence="8" id="KW-1185">Reference proteome</keyword>
<dbReference type="Proteomes" id="UP000674938">
    <property type="component" value="Unassembled WGS sequence"/>
</dbReference>
<evidence type="ECO:0000256" key="3">
    <source>
        <dbReference type="ARBA" id="ARBA00023002"/>
    </source>
</evidence>
<evidence type="ECO:0000313" key="8">
    <source>
        <dbReference type="Proteomes" id="UP000674938"/>
    </source>
</evidence>
<evidence type="ECO:0000259" key="6">
    <source>
        <dbReference type="Pfam" id="PF08240"/>
    </source>
</evidence>
<keyword evidence="2 4" id="KW-0862">Zinc</keyword>
<evidence type="ECO:0000256" key="2">
    <source>
        <dbReference type="ARBA" id="ARBA00022833"/>
    </source>
</evidence>
<evidence type="ECO:0000256" key="4">
    <source>
        <dbReference type="RuleBase" id="RU361277"/>
    </source>
</evidence>
<dbReference type="InterPro" id="IPR002328">
    <property type="entry name" value="ADH_Zn_CS"/>
</dbReference>
<comment type="similarity">
    <text evidence="4">Belongs to the zinc-containing alcohol dehydrogenase family.</text>
</comment>
<organism evidence="7 8">
    <name type="scientific">Vagococcus allomyrinae</name>
    <dbReference type="NCBI Taxonomy" id="2794353"/>
    <lineage>
        <taxon>Bacteria</taxon>
        <taxon>Bacillati</taxon>
        <taxon>Bacillota</taxon>
        <taxon>Bacilli</taxon>
        <taxon>Lactobacillales</taxon>
        <taxon>Enterococcaceae</taxon>
        <taxon>Vagococcus</taxon>
    </lineage>
</organism>
<dbReference type="SUPFAM" id="SSF51735">
    <property type="entry name" value="NAD(P)-binding Rossmann-fold domains"/>
    <property type="match status" value="1"/>
</dbReference>
<keyword evidence="1 4" id="KW-0479">Metal-binding</keyword>
<dbReference type="InterPro" id="IPR013154">
    <property type="entry name" value="ADH-like_N"/>
</dbReference>
<dbReference type="InterPro" id="IPR050129">
    <property type="entry name" value="Zn_alcohol_dh"/>
</dbReference>
<dbReference type="InterPro" id="IPR036291">
    <property type="entry name" value="NAD(P)-bd_dom_sf"/>
</dbReference>
<evidence type="ECO:0000313" key="7">
    <source>
        <dbReference type="EMBL" id="MBP1041057.1"/>
    </source>
</evidence>
<dbReference type="SUPFAM" id="SSF50129">
    <property type="entry name" value="GroES-like"/>
    <property type="match status" value="1"/>
</dbReference>
<evidence type="ECO:0000259" key="5">
    <source>
        <dbReference type="Pfam" id="PF00107"/>
    </source>
</evidence>
<gene>
    <name evidence="7" type="ORF">I6N95_08585</name>
</gene>
<proteinExistence type="inferred from homology"/>
<sequence length="346" mass="37742">MKALAVTGIETFELQKIDKPKPSKKEVLIKVAYVGVCGSDLPRYFDGGVHQFPQVLGHEFSGTISEVGEEVELPKGARVAVAPLVPCNKCEQCYSGSPQLCPNYSFIGSRQQGAMAEYIVVPEANCLVVPDDLALKVAATIEPLTVAIHGIERVRTKAGDKTLVIGAGTIGLMTVLALRARGVGEITVIDLNDEKLALAKEIGADVTVNPLNVDIDHHFKENGLANLVFETAGTSITQVQSIIYANRQAKVSFIGTCTRPINFEAEEFELILRRELELTGSWMSYSAPFPGFEWHSALRYLATGVIDTLPLITSIYSLEDQALPFEKMREKASREVKVLYEIGGEM</sequence>
<dbReference type="GO" id="GO:0016491">
    <property type="term" value="F:oxidoreductase activity"/>
    <property type="evidence" value="ECO:0007669"/>
    <property type="project" value="UniProtKB-KW"/>
</dbReference>
<dbReference type="GO" id="GO:0008270">
    <property type="term" value="F:zinc ion binding"/>
    <property type="evidence" value="ECO:0007669"/>
    <property type="project" value="InterPro"/>
</dbReference>
<dbReference type="PANTHER" id="PTHR43401:SF2">
    <property type="entry name" value="L-THREONINE 3-DEHYDROGENASE"/>
    <property type="match status" value="1"/>
</dbReference>
<feature type="domain" description="Alcohol dehydrogenase-like N-terminal" evidence="6">
    <location>
        <begin position="24"/>
        <end position="131"/>
    </location>
</feature>
<dbReference type="InterPro" id="IPR011032">
    <property type="entry name" value="GroES-like_sf"/>
</dbReference>
<accession>A0A940PAN5</accession>
<dbReference type="AlphaFoldDB" id="A0A940PAN5"/>